<comment type="similarity">
    <text evidence="1">Belongs to the sigma-70 factor family. ECF subfamily.</text>
</comment>
<dbReference type="Proteomes" id="UP000199169">
    <property type="component" value="Unassembled WGS sequence"/>
</dbReference>
<dbReference type="InterPro" id="IPR039425">
    <property type="entry name" value="RNA_pol_sigma-70-like"/>
</dbReference>
<dbReference type="InterPro" id="IPR013324">
    <property type="entry name" value="RNA_pol_sigma_r3/r4-like"/>
</dbReference>
<keyword evidence="2" id="KW-0805">Transcription regulation</keyword>
<dbReference type="InterPro" id="IPR007627">
    <property type="entry name" value="RNA_pol_sigma70_r2"/>
</dbReference>
<dbReference type="Pfam" id="PF08281">
    <property type="entry name" value="Sigma70_r4_2"/>
    <property type="match status" value="1"/>
</dbReference>
<dbReference type="Gene3D" id="1.10.10.10">
    <property type="entry name" value="Winged helix-like DNA-binding domain superfamily/Winged helix DNA-binding domain"/>
    <property type="match status" value="1"/>
</dbReference>
<keyword evidence="9" id="KW-1185">Reference proteome</keyword>
<evidence type="ECO:0000256" key="1">
    <source>
        <dbReference type="ARBA" id="ARBA00010641"/>
    </source>
</evidence>
<dbReference type="STRING" id="1860102.ACCAA_20005"/>
<dbReference type="GO" id="GO:0003677">
    <property type="term" value="F:DNA binding"/>
    <property type="evidence" value="ECO:0007669"/>
    <property type="project" value="UniProtKB-KW"/>
</dbReference>
<dbReference type="CDD" id="cd06171">
    <property type="entry name" value="Sigma70_r4"/>
    <property type="match status" value="1"/>
</dbReference>
<dbReference type="InterPro" id="IPR013325">
    <property type="entry name" value="RNA_pol_sigma_r2"/>
</dbReference>
<dbReference type="InterPro" id="IPR036388">
    <property type="entry name" value="WH-like_DNA-bd_sf"/>
</dbReference>
<keyword evidence="5" id="KW-0804">Transcription</keyword>
<feature type="domain" description="RNA polymerase sigma factor 70 region 4 type 2" evidence="7">
    <location>
        <begin position="136"/>
        <end position="188"/>
    </location>
</feature>
<dbReference type="EMBL" id="FLQX01000094">
    <property type="protein sequence ID" value="SBT04869.1"/>
    <property type="molecule type" value="Genomic_DNA"/>
</dbReference>
<reference evidence="8 9" key="1">
    <citation type="submission" date="2016-06" db="EMBL/GenBank/DDBJ databases">
        <authorList>
            <person name="Kjaerup R.B."/>
            <person name="Dalgaard T.S."/>
            <person name="Juul-Madsen H.R."/>
        </authorList>
    </citation>
    <scope>NUCLEOTIDE SEQUENCE [LARGE SCALE GENOMIC DNA]</scope>
    <source>
        <strain evidence="8">3</strain>
    </source>
</reference>
<name>A0A1A8XI53_9PROT</name>
<evidence type="ECO:0000259" key="7">
    <source>
        <dbReference type="Pfam" id="PF08281"/>
    </source>
</evidence>
<evidence type="ECO:0000259" key="6">
    <source>
        <dbReference type="Pfam" id="PF04542"/>
    </source>
</evidence>
<dbReference type="Gene3D" id="1.10.1740.10">
    <property type="match status" value="1"/>
</dbReference>
<evidence type="ECO:0000256" key="5">
    <source>
        <dbReference type="ARBA" id="ARBA00023163"/>
    </source>
</evidence>
<sequence>MRGEWSDERLMLAYRAGDADAFTTLYRRYRGSLHRYLTQHCGNAALAEELYQDIWIKVVNARAGYEPLARFSTWIFRIAHHRLVDHYRKHAPLLATQLVSNAIDDDADGIDELIDSLPAPSHETPHALLERRTLAERISLALAELPPAQRDAFLLAEEGGLTLAEIAAATDTARETTKSRLRYALAKLRHSLQDLL</sequence>
<feature type="domain" description="RNA polymerase sigma-70 region 2" evidence="6">
    <location>
        <begin position="25"/>
        <end position="91"/>
    </location>
</feature>
<keyword evidence="4" id="KW-0238">DNA-binding</keyword>
<dbReference type="SUPFAM" id="SSF88946">
    <property type="entry name" value="Sigma2 domain of RNA polymerase sigma factors"/>
    <property type="match status" value="1"/>
</dbReference>
<evidence type="ECO:0000313" key="8">
    <source>
        <dbReference type="EMBL" id="SBT04869.1"/>
    </source>
</evidence>
<dbReference type="SUPFAM" id="SSF88659">
    <property type="entry name" value="Sigma3 and sigma4 domains of RNA polymerase sigma factors"/>
    <property type="match status" value="1"/>
</dbReference>
<dbReference type="InterPro" id="IPR013249">
    <property type="entry name" value="RNA_pol_sigma70_r4_t2"/>
</dbReference>
<dbReference type="PANTHER" id="PTHR43133">
    <property type="entry name" value="RNA POLYMERASE ECF-TYPE SIGMA FACTO"/>
    <property type="match status" value="1"/>
</dbReference>
<gene>
    <name evidence="8" type="ORF">ACCAA_20005</name>
</gene>
<dbReference type="GO" id="GO:0016987">
    <property type="term" value="F:sigma factor activity"/>
    <property type="evidence" value="ECO:0007669"/>
    <property type="project" value="UniProtKB-KW"/>
</dbReference>
<dbReference type="AlphaFoldDB" id="A0A1A8XI53"/>
<evidence type="ECO:0000313" key="9">
    <source>
        <dbReference type="Proteomes" id="UP000199169"/>
    </source>
</evidence>
<evidence type="ECO:0000256" key="3">
    <source>
        <dbReference type="ARBA" id="ARBA00023082"/>
    </source>
</evidence>
<dbReference type="InterPro" id="IPR014284">
    <property type="entry name" value="RNA_pol_sigma-70_dom"/>
</dbReference>
<dbReference type="PANTHER" id="PTHR43133:SF8">
    <property type="entry name" value="RNA POLYMERASE SIGMA FACTOR HI_1459-RELATED"/>
    <property type="match status" value="1"/>
</dbReference>
<accession>A0A1A8XI53</accession>
<dbReference type="GO" id="GO:0006352">
    <property type="term" value="P:DNA-templated transcription initiation"/>
    <property type="evidence" value="ECO:0007669"/>
    <property type="project" value="InterPro"/>
</dbReference>
<proteinExistence type="inferred from homology"/>
<protein>
    <submittedName>
        <fullName evidence="8">RNA polymerase, sigma-24 subunit, ECF subfamily</fullName>
    </submittedName>
</protein>
<evidence type="ECO:0000256" key="4">
    <source>
        <dbReference type="ARBA" id="ARBA00023125"/>
    </source>
</evidence>
<keyword evidence="3" id="KW-0731">Sigma factor</keyword>
<evidence type="ECO:0000256" key="2">
    <source>
        <dbReference type="ARBA" id="ARBA00023015"/>
    </source>
</evidence>
<organism evidence="8 9">
    <name type="scientific">Candidatus Accumulibacter aalborgensis</name>
    <dbReference type="NCBI Taxonomy" id="1860102"/>
    <lineage>
        <taxon>Bacteria</taxon>
        <taxon>Pseudomonadati</taxon>
        <taxon>Pseudomonadota</taxon>
        <taxon>Betaproteobacteria</taxon>
        <taxon>Candidatus Accumulibacter</taxon>
    </lineage>
</organism>
<dbReference type="NCBIfam" id="TIGR02937">
    <property type="entry name" value="sigma70-ECF"/>
    <property type="match status" value="1"/>
</dbReference>
<dbReference type="Pfam" id="PF04542">
    <property type="entry name" value="Sigma70_r2"/>
    <property type="match status" value="1"/>
</dbReference>